<dbReference type="EMBL" id="CP062983">
    <property type="protein sequence ID" value="QPC85056.1"/>
    <property type="molecule type" value="Genomic_DNA"/>
</dbReference>
<dbReference type="KEGG" id="pmet:G4Y79_12025"/>
<keyword evidence="4" id="KW-1185">Reference proteome</keyword>
<dbReference type="Pfam" id="PF03334">
    <property type="entry name" value="PhaG_MnhG_YufB"/>
    <property type="match status" value="1"/>
</dbReference>
<protein>
    <submittedName>
        <fullName evidence="3">Monovalent cation/H(+) antiporter subunit G</fullName>
    </submittedName>
</protein>
<name>A0A7S8EDQ1_9CHLR</name>
<organism evidence="3 4">
    <name type="scientific">Phototrophicus methaneseepsis</name>
    <dbReference type="NCBI Taxonomy" id="2710758"/>
    <lineage>
        <taxon>Bacteria</taxon>
        <taxon>Bacillati</taxon>
        <taxon>Chloroflexota</taxon>
        <taxon>Candidatus Thermofontia</taxon>
        <taxon>Phototrophicales</taxon>
        <taxon>Phototrophicaceae</taxon>
        <taxon>Phototrophicus</taxon>
    </lineage>
</organism>
<accession>A0A7S8EDQ1</accession>
<evidence type="ECO:0000256" key="2">
    <source>
        <dbReference type="SAM" id="Phobius"/>
    </source>
</evidence>
<evidence type="ECO:0000313" key="4">
    <source>
        <dbReference type="Proteomes" id="UP000594468"/>
    </source>
</evidence>
<keyword evidence="2" id="KW-0472">Membrane</keyword>
<dbReference type="PANTHER" id="PTHR34703">
    <property type="entry name" value="ANTIPORTER SUBUNIT MNHG2-RELATED"/>
    <property type="match status" value="1"/>
</dbReference>
<gene>
    <name evidence="3" type="ORF">G4Y79_12025</name>
</gene>
<feature type="transmembrane region" description="Helical" evidence="2">
    <location>
        <begin position="12"/>
        <end position="36"/>
    </location>
</feature>
<dbReference type="AlphaFoldDB" id="A0A7S8EDQ1"/>
<dbReference type="Proteomes" id="UP000594468">
    <property type="component" value="Chromosome"/>
</dbReference>
<dbReference type="RefSeq" id="WP_195173119.1">
    <property type="nucleotide sequence ID" value="NZ_CP062983.1"/>
</dbReference>
<keyword evidence="2" id="KW-0812">Transmembrane</keyword>
<feature type="transmembrane region" description="Helical" evidence="2">
    <location>
        <begin position="71"/>
        <end position="93"/>
    </location>
</feature>
<comment type="similarity">
    <text evidence="1">Belongs to the CPA3 antiporters (TC 2.A.63) subunit G family.</text>
</comment>
<keyword evidence="2" id="KW-1133">Transmembrane helix</keyword>
<dbReference type="PANTHER" id="PTHR34703:SF1">
    <property type="entry name" value="ANTIPORTER SUBUNIT MNHG2-RELATED"/>
    <property type="match status" value="1"/>
</dbReference>
<dbReference type="GO" id="GO:0015385">
    <property type="term" value="F:sodium:proton antiporter activity"/>
    <property type="evidence" value="ECO:0007669"/>
    <property type="project" value="TreeGrafter"/>
</dbReference>
<dbReference type="NCBIfam" id="TIGR01300">
    <property type="entry name" value="CPA3_mnhG_phaG"/>
    <property type="match status" value="1"/>
</dbReference>
<sequence length="232" mass="24852">MEGTLVNTIQNILGSGFIIFGVVFSVLGVIGILRLPDTYSRLHASGKVGTLGVIGICIGAAILMPSAALKVIALSLFLVFTGPVSSHAIAASLHRHEVRILVTDPTHPAAKRILKALDAQVTSNISYSVYNVGEYAPLEILTSVKPTLAIGKTESLMELINLLPPETVRPLPVFIVLYKDEIPPQISGQPHVAQLHCNVDMTDAEIEELLKATLVQATNTFEPIASNVPHRI</sequence>
<proteinExistence type="inferred from homology"/>
<reference evidence="3 4" key="1">
    <citation type="submission" date="2020-02" db="EMBL/GenBank/DDBJ databases">
        <authorList>
            <person name="Zheng R.K."/>
            <person name="Sun C.M."/>
        </authorList>
    </citation>
    <scope>NUCLEOTIDE SEQUENCE [LARGE SCALE GENOMIC DNA]</scope>
    <source>
        <strain evidence="4">rifampicinis</strain>
    </source>
</reference>
<feature type="transmembrane region" description="Helical" evidence="2">
    <location>
        <begin position="48"/>
        <end position="65"/>
    </location>
</feature>
<evidence type="ECO:0000256" key="1">
    <source>
        <dbReference type="ARBA" id="ARBA00008404"/>
    </source>
</evidence>
<evidence type="ECO:0000313" key="3">
    <source>
        <dbReference type="EMBL" id="QPC85056.1"/>
    </source>
</evidence>
<dbReference type="InterPro" id="IPR005133">
    <property type="entry name" value="PhaG_MnhG_YufB"/>
</dbReference>